<evidence type="ECO:0000256" key="3">
    <source>
        <dbReference type="SAM" id="MobiDB-lite"/>
    </source>
</evidence>
<feature type="compositionally biased region" description="Basic and acidic residues" evidence="3">
    <location>
        <begin position="1"/>
        <end position="15"/>
    </location>
</feature>
<evidence type="ECO:0000313" key="4">
    <source>
        <dbReference type="EMBL" id="KAL0955225.1"/>
    </source>
</evidence>
<dbReference type="EMBL" id="JASNQZ010000007">
    <property type="protein sequence ID" value="KAL0955225.1"/>
    <property type="molecule type" value="Genomic_DNA"/>
</dbReference>
<evidence type="ECO:0008006" key="6">
    <source>
        <dbReference type="Google" id="ProtNLM"/>
    </source>
</evidence>
<dbReference type="Gene3D" id="1.25.40.10">
    <property type="entry name" value="Tetratricopeptide repeat domain"/>
    <property type="match status" value="1"/>
</dbReference>
<keyword evidence="5" id="KW-1185">Reference proteome</keyword>
<sequence>MSHEGHTHGPGESHSHSHSPQQQQQQMVAPPPDPAMQALIDSSFTPVDATLVDGRTAVHCGAHNLEKCDDCDVDYVNLNRLSKLLAQNPNLLCPPPANVVTQKLSQIVAQTKEEGNTLFKMGKHAQAIGRYNQAASFAVQRPPWETNQLMREELSTVVSNRSAALYEAGDYIGALVDAETVVQVRRNWSKGHFRRAKAMLALGAYDEAKEAVKLGLSFEPTNSELNNFLAEIERKDKDRKSDELVSIKKEEPSLVSASA</sequence>
<organism evidence="4 5">
    <name type="scientific">Hohenbuehelia grisea</name>
    <dbReference type="NCBI Taxonomy" id="104357"/>
    <lineage>
        <taxon>Eukaryota</taxon>
        <taxon>Fungi</taxon>
        <taxon>Dikarya</taxon>
        <taxon>Basidiomycota</taxon>
        <taxon>Agaricomycotina</taxon>
        <taxon>Agaricomycetes</taxon>
        <taxon>Agaricomycetidae</taxon>
        <taxon>Agaricales</taxon>
        <taxon>Pleurotineae</taxon>
        <taxon>Pleurotaceae</taxon>
        <taxon>Hohenbuehelia</taxon>
    </lineage>
</organism>
<feature type="region of interest" description="Disordered" evidence="3">
    <location>
        <begin position="1"/>
        <end position="35"/>
    </location>
</feature>
<gene>
    <name evidence="4" type="ORF">HGRIS_004127</name>
</gene>
<reference evidence="5" key="1">
    <citation type="submission" date="2024-06" db="EMBL/GenBank/DDBJ databases">
        <title>Multi-omics analyses provide insights into the biosynthesis of the anticancer antibiotic pleurotin in Hohenbuehelia grisea.</title>
        <authorList>
            <person name="Weaver J.A."/>
            <person name="Alberti F."/>
        </authorList>
    </citation>
    <scope>NUCLEOTIDE SEQUENCE [LARGE SCALE GENOMIC DNA]</scope>
    <source>
        <strain evidence="5">T-177</strain>
    </source>
</reference>
<keyword evidence="1" id="KW-0677">Repeat</keyword>
<dbReference type="PANTHER" id="PTHR22904:SF523">
    <property type="entry name" value="STRESS-INDUCED-PHOSPHOPROTEIN 1"/>
    <property type="match status" value="1"/>
</dbReference>
<proteinExistence type="predicted"/>
<dbReference type="Proteomes" id="UP001556367">
    <property type="component" value="Unassembled WGS sequence"/>
</dbReference>
<name>A0ABR3JJA4_9AGAR</name>
<accession>A0ABR3JJA4</accession>
<evidence type="ECO:0000313" key="5">
    <source>
        <dbReference type="Proteomes" id="UP001556367"/>
    </source>
</evidence>
<protein>
    <recommendedName>
        <fullName evidence="6">Translocation protein sec72</fullName>
    </recommendedName>
</protein>
<evidence type="ECO:0000256" key="2">
    <source>
        <dbReference type="ARBA" id="ARBA00022803"/>
    </source>
</evidence>
<comment type="caution">
    <text evidence="4">The sequence shown here is derived from an EMBL/GenBank/DDBJ whole genome shotgun (WGS) entry which is preliminary data.</text>
</comment>
<evidence type="ECO:0000256" key="1">
    <source>
        <dbReference type="ARBA" id="ARBA00022737"/>
    </source>
</evidence>
<keyword evidence="2" id="KW-0802">TPR repeat</keyword>
<dbReference type="PANTHER" id="PTHR22904">
    <property type="entry name" value="TPR REPEAT CONTAINING PROTEIN"/>
    <property type="match status" value="1"/>
</dbReference>
<dbReference type="SUPFAM" id="SSF48452">
    <property type="entry name" value="TPR-like"/>
    <property type="match status" value="1"/>
</dbReference>
<dbReference type="InterPro" id="IPR011990">
    <property type="entry name" value="TPR-like_helical_dom_sf"/>
</dbReference>